<accession>A0A7G9S1C7</accession>
<keyword evidence="3" id="KW-1185">Reference proteome</keyword>
<evidence type="ECO:0000256" key="1">
    <source>
        <dbReference type="SAM" id="Phobius"/>
    </source>
</evidence>
<gene>
    <name evidence="2" type="ORF">H9L01_04670</name>
</gene>
<organism evidence="2 3">
    <name type="scientific">Erysipelothrix inopinata</name>
    <dbReference type="NCBI Taxonomy" id="225084"/>
    <lineage>
        <taxon>Bacteria</taxon>
        <taxon>Bacillati</taxon>
        <taxon>Bacillota</taxon>
        <taxon>Erysipelotrichia</taxon>
        <taxon>Erysipelotrichales</taxon>
        <taxon>Erysipelotrichaceae</taxon>
        <taxon>Erysipelothrix</taxon>
    </lineage>
</organism>
<dbReference type="RefSeq" id="WP_187534851.1">
    <property type="nucleotide sequence ID" value="NZ_CBCSHU010000003.1"/>
</dbReference>
<sequence length="135" mass="16100">MRQKLTEFMRGRYGVDMLNKFLMNFTIAMAIIATVVSLMTGNQYLFILWLIPLVLSYYRMLSRNINRRYQENQKYLLIYNKVRNKVRAIKNRIVDFPKYKYLKCPNCGATMRVPRRKGKITVTCPKCSHRFDAKS</sequence>
<dbReference type="EMBL" id="CP060715">
    <property type="protein sequence ID" value="QNN61652.1"/>
    <property type="molecule type" value="Genomic_DNA"/>
</dbReference>
<name>A0A7G9S1C7_9FIRM</name>
<protein>
    <recommendedName>
        <fullName evidence="4">Zn-finger containing protein</fullName>
    </recommendedName>
</protein>
<keyword evidence="1" id="KW-1133">Transmembrane helix</keyword>
<keyword evidence="1" id="KW-0472">Membrane</keyword>
<evidence type="ECO:0000313" key="3">
    <source>
        <dbReference type="Proteomes" id="UP000515928"/>
    </source>
</evidence>
<feature type="transmembrane region" description="Helical" evidence="1">
    <location>
        <begin position="21"/>
        <end position="38"/>
    </location>
</feature>
<dbReference type="KEGG" id="eio:H9L01_04670"/>
<feature type="transmembrane region" description="Helical" evidence="1">
    <location>
        <begin position="44"/>
        <end position="61"/>
    </location>
</feature>
<evidence type="ECO:0008006" key="4">
    <source>
        <dbReference type="Google" id="ProtNLM"/>
    </source>
</evidence>
<dbReference type="Proteomes" id="UP000515928">
    <property type="component" value="Chromosome"/>
</dbReference>
<keyword evidence="1" id="KW-0812">Transmembrane</keyword>
<evidence type="ECO:0000313" key="2">
    <source>
        <dbReference type="EMBL" id="QNN61652.1"/>
    </source>
</evidence>
<reference evidence="2 3" key="1">
    <citation type="submission" date="2020-08" db="EMBL/GenBank/DDBJ databases">
        <title>Genome sequence of Erysipelothrix inopinata DSM 15511T.</title>
        <authorList>
            <person name="Hyun D.-W."/>
            <person name="Bae J.-W."/>
        </authorList>
    </citation>
    <scope>NUCLEOTIDE SEQUENCE [LARGE SCALE GENOMIC DNA]</scope>
    <source>
        <strain evidence="2 3">DSM 15511</strain>
    </source>
</reference>
<dbReference type="CDD" id="cd20335">
    <property type="entry name" value="BRcat_RBR"/>
    <property type="match status" value="1"/>
</dbReference>
<dbReference type="AlphaFoldDB" id="A0A7G9S1C7"/>
<proteinExistence type="predicted"/>